<dbReference type="PANTHER" id="PTHR37163">
    <property type="entry name" value="CONSERVED PROTEIN"/>
    <property type="match status" value="1"/>
</dbReference>
<name>A0A367ZGP3_9BACT</name>
<reference evidence="1 2" key="1">
    <citation type="submission" date="2018-05" db="EMBL/GenBank/DDBJ databases">
        <title>A metagenomic window into the 2 km-deep terrestrial subsurface aquifer revealed taxonomically and functionally diverse microbial community comprising novel uncultured bacterial lineages.</title>
        <authorList>
            <person name="Kadnikov V.V."/>
            <person name="Mardanov A.V."/>
            <person name="Beletsky A.V."/>
            <person name="Banks D."/>
            <person name="Pimenov N.V."/>
            <person name="Frank Y.A."/>
            <person name="Karnachuk O.V."/>
            <person name="Ravin N.V."/>
        </authorList>
    </citation>
    <scope>NUCLEOTIDE SEQUENCE [LARGE SCALE GENOMIC DNA]</scope>
    <source>
        <strain evidence="1">BY5</strain>
    </source>
</reference>
<dbReference type="InterPro" id="IPR007511">
    <property type="entry name" value="DUF501"/>
</dbReference>
<organism evidence="1 2">
    <name type="scientific">Candidatus Ozemobacter sibiricus</name>
    <dbReference type="NCBI Taxonomy" id="2268124"/>
    <lineage>
        <taxon>Bacteria</taxon>
        <taxon>Candidatus Ozemobacteria</taxon>
        <taxon>Candidatus Ozemobacterales</taxon>
        <taxon>Candidatus Ozemobacteraceae</taxon>
        <taxon>Candidatus Ozemobacter</taxon>
    </lineage>
</organism>
<protein>
    <recommendedName>
        <fullName evidence="3">Toxin to DivIC</fullName>
    </recommendedName>
</protein>
<comment type="caution">
    <text evidence="1">The sequence shown here is derived from an EMBL/GenBank/DDBJ whole genome shotgun (WGS) entry which is preliminary data.</text>
</comment>
<dbReference type="Pfam" id="PF04417">
    <property type="entry name" value="DUF501"/>
    <property type="match status" value="1"/>
</dbReference>
<accession>A0A367ZGP3</accession>
<evidence type="ECO:0000313" key="1">
    <source>
        <dbReference type="EMBL" id="RCK77255.1"/>
    </source>
</evidence>
<evidence type="ECO:0000313" key="2">
    <source>
        <dbReference type="Proteomes" id="UP000252355"/>
    </source>
</evidence>
<dbReference type="EMBL" id="QOQW01000034">
    <property type="protein sequence ID" value="RCK77255.1"/>
    <property type="molecule type" value="Genomic_DNA"/>
</dbReference>
<dbReference type="AlphaFoldDB" id="A0A367ZGP3"/>
<dbReference type="PANTHER" id="PTHR37163:SF1">
    <property type="entry name" value="DUF501 DOMAIN-CONTAINING PROTEIN"/>
    <property type="match status" value="1"/>
</dbReference>
<evidence type="ECO:0008006" key="3">
    <source>
        <dbReference type="Google" id="ProtNLM"/>
    </source>
</evidence>
<sequence length="196" mass="21585">MSPATVAFTGTDEELVRRLLGRPPRLPYVVATRCPGGTPQVLQADPVFREDKRWKPFPTIYWLVCPRLKKAVARLEQEGGSKMFTQRLRDDPPFREEYLAGQRELIAFRLSEARRLIGGPLPPDLETVLNEANIAGSRDLFGVKCLHAHVAHALAGGRNPIGRAILERIGLCRPERPCLSPAALAAPTRPAGGARP</sequence>
<gene>
    <name evidence="1" type="ORF">OZSIB_3066</name>
</gene>
<proteinExistence type="predicted"/>
<dbReference type="Proteomes" id="UP000252355">
    <property type="component" value="Unassembled WGS sequence"/>
</dbReference>